<reference evidence="7" key="1">
    <citation type="submission" date="2020-11" db="EMBL/GenBank/DDBJ databases">
        <authorList>
            <person name="Tran Van P."/>
        </authorList>
    </citation>
    <scope>NUCLEOTIDE SEQUENCE</scope>
</reference>
<comment type="subunit">
    <text evidence="1">Myosin is a hexamer of 2 heavy chains and 4 light chains.</text>
</comment>
<keyword evidence="4" id="KW-0505">Motor protein</keyword>
<evidence type="ECO:0000313" key="7">
    <source>
        <dbReference type="EMBL" id="CAD7282313.1"/>
    </source>
</evidence>
<evidence type="ECO:0000313" key="8">
    <source>
        <dbReference type="Proteomes" id="UP000678499"/>
    </source>
</evidence>
<keyword evidence="2" id="KW-0677">Repeat</keyword>
<dbReference type="InterPro" id="IPR002048">
    <property type="entry name" value="EF_hand_dom"/>
</dbReference>
<keyword evidence="5" id="KW-0514">Muscle protein</keyword>
<dbReference type="OrthoDB" id="26525at2759"/>
<dbReference type="Gene3D" id="1.10.238.10">
    <property type="entry name" value="EF-hand"/>
    <property type="match status" value="1"/>
</dbReference>
<evidence type="ECO:0000256" key="1">
    <source>
        <dbReference type="ARBA" id="ARBA00011445"/>
    </source>
</evidence>
<dbReference type="Proteomes" id="UP000678499">
    <property type="component" value="Unassembled WGS sequence"/>
</dbReference>
<dbReference type="PANTHER" id="PTHR23048:SF33">
    <property type="entry name" value="MYOSIN LIGHT CHAIN ALKALI"/>
    <property type="match status" value="1"/>
</dbReference>
<dbReference type="GO" id="GO:0005509">
    <property type="term" value="F:calcium ion binding"/>
    <property type="evidence" value="ECO:0007669"/>
    <property type="project" value="InterPro"/>
</dbReference>
<gene>
    <name evidence="7" type="ORF">NMOB1V02_LOCUS9942</name>
</gene>
<dbReference type="EMBL" id="OA885742">
    <property type="protein sequence ID" value="CAD7282313.1"/>
    <property type="molecule type" value="Genomic_DNA"/>
</dbReference>
<evidence type="ECO:0000256" key="4">
    <source>
        <dbReference type="ARBA" id="ARBA00023175"/>
    </source>
</evidence>
<dbReference type="SUPFAM" id="SSF47473">
    <property type="entry name" value="EF-hand"/>
    <property type="match status" value="1"/>
</dbReference>
<dbReference type="AlphaFoldDB" id="A0A7R9BYH5"/>
<dbReference type="EMBL" id="CAJPEX010003705">
    <property type="protein sequence ID" value="CAG0922465.1"/>
    <property type="molecule type" value="Genomic_DNA"/>
</dbReference>
<sequence>MGIAGGRFAFSIYDFDGNDTMDAFFLGDCLRALNLNPTNAAVEKLGGTKLKKQKFLKVEEFLPIFAEVKNSKDEGNNEDFLECLRLYDKHDDGKMLFAELQHILLAVGKYTFVI</sequence>
<evidence type="ECO:0000256" key="2">
    <source>
        <dbReference type="ARBA" id="ARBA00022737"/>
    </source>
</evidence>
<evidence type="ECO:0000256" key="5">
    <source>
        <dbReference type="ARBA" id="ARBA00023179"/>
    </source>
</evidence>
<protein>
    <recommendedName>
        <fullName evidence="6">EF-hand domain-containing protein</fullName>
    </recommendedName>
</protein>
<evidence type="ECO:0000259" key="6">
    <source>
        <dbReference type="PROSITE" id="PS50222"/>
    </source>
</evidence>
<keyword evidence="3" id="KW-0518">Myosin</keyword>
<dbReference type="InterPro" id="IPR050230">
    <property type="entry name" value="CALM/Myosin/TropC-like"/>
</dbReference>
<name>A0A7R9BYH5_9CRUS</name>
<dbReference type="PROSITE" id="PS50222">
    <property type="entry name" value="EF_HAND_2"/>
    <property type="match status" value="1"/>
</dbReference>
<feature type="domain" description="EF-hand" evidence="6">
    <location>
        <begin position="75"/>
        <end position="110"/>
    </location>
</feature>
<dbReference type="InterPro" id="IPR011992">
    <property type="entry name" value="EF-hand-dom_pair"/>
</dbReference>
<accession>A0A7R9BYH5</accession>
<proteinExistence type="predicted"/>
<dbReference type="PANTHER" id="PTHR23048">
    <property type="entry name" value="MYOSIN LIGHT CHAIN 1, 3"/>
    <property type="match status" value="1"/>
</dbReference>
<organism evidence="7">
    <name type="scientific">Notodromas monacha</name>
    <dbReference type="NCBI Taxonomy" id="399045"/>
    <lineage>
        <taxon>Eukaryota</taxon>
        <taxon>Metazoa</taxon>
        <taxon>Ecdysozoa</taxon>
        <taxon>Arthropoda</taxon>
        <taxon>Crustacea</taxon>
        <taxon>Oligostraca</taxon>
        <taxon>Ostracoda</taxon>
        <taxon>Podocopa</taxon>
        <taxon>Podocopida</taxon>
        <taxon>Cypridocopina</taxon>
        <taxon>Cypridoidea</taxon>
        <taxon>Cyprididae</taxon>
        <taxon>Notodromas</taxon>
    </lineage>
</organism>
<evidence type="ECO:0000256" key="3">
    <source>
        <dbReference type="ARBA" id="ARBA00023123"/>
    </source>
</evidence>
<dbReference type="GO" id="GO:0005859">
    <property type="term" value="C:muscle myosin complex"/>
    <property type="evidence" value="ECO:0007669"/>
    <property type="project" value="TreeGrafter"/>
</dbReference>
<keyword evidence="8" id="KW-1185">Reference proteome</keyword>